<dbReference type="EMBL" id="JAYMGO010000005">
    <property type="protein sequence ID" value="KAL1274419.1"/>
    <property type="molecule type" value="Genomic_DNA"/>
</dbReference>
<protein>
    <submittedName>
        <fullName evidence="2">Uncharacterized protein</fullName>
    </submittedName>
</protein>
<evidence type="ECO:0000313" key="3">
    <source>
        <dbReference type="Proteomes" id="UP001558613"/>
    </source>
</evidence>
<sequence length="185" mass="21689">MMANITKLVELKATEIKECKVKIQAIEKEVPRLVKENNELKEKVTELERYKRRWNLKIHGLKEKVEENTRDVVVSILSKLTPQWNTSMESVVDTVHRIGRKEEGRDRQIIIQFTMRFHRDSIWKLSKNSKICKDLGIHFKQDFCKADREARAAAWPKMEQARAAGQNVYYRGHVGYINGNRVILG</sequence>
<proteinExistence type="predicted"/>
<evidence type="ECO:0000256" key="1">
    <source>
        <dbReference type="SAM" id="Coils"/>
    </source>
</evidence>
<accession>A0ABR3NC24</accession>
<keyword evidence="3" id="KW-1185">Reference proteome</keyword>
<organism evidence="2 3">
    <name type="scientific">Cirrhinus molitorella</name>
    <name type="common">mud carp</name>
    <dbReference type="NCBI Taxonomy" id="172907"/>
    <lineage>
        <taxon>Eukaryota</taxon>
        <taxon>Metazoa</taxon>
        <taxon>Chordata</taxon>
        <taxon>Craniata</taxon>
        <taxon>Vertebrata</taxon>
        <taxon>Euteleostomi</taxon>
        <taxon>Actinopterygii</taxon>
        <taxon>Neopterygii</taxon>
        <taxon>Teleostei</taxon>
        <taxon>Ostariophysi</taxon>
        <taxon>Cypriniformes</taxon>
        <taxon>Cyprinidae</taxon>
        <taxon>Labeoninae</taxon>
        <taxon>Labeonini</taxon>
        <taxon>Cirrhinus</taxon>
    </lineage>
</organism>
<comment type="caution">
    <text evidence="2">The sequence shown here is derived from an EMBL/GenBank/DDBJ whole genome shotgun (WGS) entry which is preliminary data.</text>
</comment>
<dbReference type="Proteomes" id="UP001558613">
    <property type="component" value="Unassembled WGS sequence"/>
</dbReference>
<name>A0ABR3NC24_9TELE</name>
<dbReference type="Gene3D" id="3.30.70.1820">
    <property type="entry name" value="L1 transposable element, RRM domain"/>
    <property type="match status" value="1"/>
</dbReference>
<reference evidence="2 3" key="1">
    <citation type="submission" date="2023-09" db="EMBL/GenBank/DDBJ databases">
        <authorList>
            <person name="Wang M."/>
        </authorList>
    </citation>
    <scope>NUCLEOTIDE SEQUENCE [LARGE SCALE GENOMIC DNA]</scope>
    <source>
        <strain evidence="2">GT-2023</strain>
        <tissue evidence="2">Liver</tissue>
    </source>
</reference>
<feature type="coiled-coil region" evidence="1">
    <location>
        <begin position="16"/>
        <end position="57"/>
    </location>
</feature>
<gene>
    <name evidence="2" type="ORF">QQF64_027233</name>
</gene>
<keyword evidence="1" id="KW-0175">Coiled coil</keyword>
<evidence type="ECO:0000313" key="2">
    <source>
        <dbReference type="EMBL" id="KAL1274419.1"/>
    </source>
</evidence>